<dbReference type="VEuPathDB" id="TrichDB:TVAG_183780"/>
<dbReference type="Proteomes" id="UP000001542">
    <property type="component" value="Unassembled WGS sequence"/>
</dbReference>
<keyword evidence="3" id="KW-1185">Reference proteome</keyword>
<feature type="coiled-coil region" evidence="1">
    <location>
        <begin position="89"/>
        <end position="116"/>
    </location>
</feature>
<organism evidence="2 3">
    <name type="scientific">Trichomonas vaginalis (strain ATCC PRA-98 / G3)</name>
    <dbReference type="NCBI Taxonomy" id="412133"/>
    <lineage>
        <taxon>Eukaryota</taxon>
        <taxon>Metamonada</taxon>
        <taxon>Parabasalia</taxon>
        <taxon>Trichomonadida</taxon>
        <taxon>Trichomonadidae</taxon>
        <taxon>Trichomonas</taxon>
    </lineage>
</organism>
<sequence length="152" mass="17757">MCMMTTGYLKDIVNRNLTEGEIIEETTEICKLFDPSYHSACMDSLNKQLEYFEPNGAMQKTNQEFCHSIQICSKPGPKWQQNYNNNEFLDRVIGAMEEQENNARRIREAAQNLKNNNNRRAPQNGFNNFFDKAINNLNDFLERGFHGGPRYY</sequence>
<dbReference type="SMR" id="A2D9B5"/>
<proteinExistence type="predicted"/>
<name>A2D9B5_TRIV3</name>
<reference evidence="2" key="1">
    <citation type="submission" date="2006-10" db="EMBL/GenBank/DDBJ databases">
        <authorList>
            <person name="Amadeo P."/>
            <person name="Zhao Q."/>
            <person name="Wortman J."/>
            <person name="Fraser-Liggett C."/>
            <person name="Carlton J."/>
        </authorList>
    </citation>
    <scope>NUCLEOTIDE SEQUENCE</scope>
    <source>
        <strain evidence="2">G3</strain>
    </source>
</reference>
<reference evidence="2" key="2">
    <citation type="journal article" date="2007" name="Science">
        <title>Draft genome sequence of the sexually transmitted pathogen Trichomonas vaginalis.</title>
        <authorList>
            <person name="Carlton J.M."/>
            <person name="Hirt R.P."/>
            <person name="Silva J.C."/>
            <person name="Delcher A.L."/>
            <person name="Schatz M."/>
            <person name="Zhao Q."/>
            <person name="Wortman J.R."/>
            <person name="Bidwell S.L."/>
            <person name="Alsmark U.C.M."/>
            <person name="Besteiro S."/>
            <person name="Sicheritz-Ponten T."/>
            <person name="Noel C.J."/>
            <person name="Dacks J.B."/>
            <person name="Foster P.G."/>
            <person name="Simillion C."/>
            <person name="Van de Peer Y."/>
            <person name="Miranda-Saavedra D."/>
            <person name="Barton G.J."/>
            <person name="Westrop G.D."/>
            <person name="Mueller S."/>
            <person name="Dessi D."/>
            <person name="Fiori P.L."/>
            <person name="Ren Q."/>
            <person name="Paulsen I."/>
            <person name="Zhang H."/>
            <person name="Bastida-Corcuera F.D."/>
            <person name="Simoes-Barbosa A."/>
            <person name="Brown M.T."/>
            <person name="Hayes R.D."/>
            <person name="Mukherjee M."/>
            <person name="Okumura C.Y."/>
            <person name="Schneider R."/>
            <person name="Smith A.J."/>
            <person name="Vanacova S."/>
            <person name="Villalvazo M."/>
            <person name="Haas B.J."/>
            <person name="Pertea M."/>
            <person name="Feldblyum T.V."/>
            <person name="Utterback T.R."/>
            <person name="Shu C.L."/>
            <person name="Osoegawa K."/>
            <person name="de Jong P.J."/>
            <person name="Hrdy I."/>
            <person name="Horvathova L."/>
            <person name="Zubacova Z."/>
            <person name="Dolezal P."/>
            <person name="Malik S.B."/>
            <person name="Logsdon J.M. Jr."/>
            <person name="Henze K."/>
            <person name="Gupta A."/>
            <person name="Wang C.C."/>
            <person name="Dunne R.L."/>
            <person name="Upcroft J.A."/>
            <person name="Upcroft P."/>
            <person name="White O."/>
            <person name="Salzberg S.L."/>
            <person name="Tang P."/>
            <person name="Chiu C.-H."/>
            <person name="Lee Y.-S."/>
            <person name="Embley T.M."/>
            <person name="Coombs G.H."/>
            <person name="Mottram J.C."/>
            <person name="Tachezy J."/>
            <person name="Fraser-Liggett C.M."/>
            <person name="Johnson P.J."/>
        </authorList>
    </citation>
    <scope>NUCLEOTIDE SEQUENCE [LARGE SCALE GENOMIC DNA]</scope>
    <source>
        <strain evidence="2">G3</strain>
    </source>
</reference>
<keyword evidence="1" id="KW-0175">Coiled coil</keyword>
<accession>A2D9B5</accession>
<evidence type="ECO:0000256" key="1">
    <source>
        <dbReference type="SAM" id="Coils"/>
    </source>
</evidence>
<dbReference type="SUPFAM" id="SSF47862">
    <property type="entry name" value="Saposin"/>
    <property type="match status" value="1"/>
</dbReference>
<evidence type="ECO:0008006" key="4">
    <source>
        <dbReference type="Google" id="ProtNLM"/>
    </source>
</evidence>
<protein>
    <recommendedName>
        <fullName evidence="4">Saposin B-type domain-containing protein</fullName>
    </recommendedName>
</protein>
<dbReference type="Gene3D" id="1.10.225.10">
    <property type="entry name" value="Saposin-like"/>
    <property type="match status" value="1"/>
</dbReference>
<dbReference type="EMBL" id="DS113180">
    <property type="protein sequence ID" value="EAY23141.1"/>
    <property type="molecule type" value="Genomic_DNA"/>
</dbReference>
<dbReference type="InterPro" id="IPR011001">
    <property type="entry name" value="Saposin-like"/>
</dbReference>
<gene>
    <name evidence="2" type="ORF">TVAG_183780</name>
</gene>
<dbReference type="RefSeq" id="XP_001584127.1">
    <property type="nucleotide sequence ID" value="XM_001584077.1"/>
</dbReference>
<dbReference type="VEuPathDB" id="TrichDB:TVAGG3_0770420"/>
<dbReference type="InParanoid" id="A2D9B5"/>
<evidence type="ECO:0000313" key="3">
    <source>
        <dbReference type="Proteomes" id="UP000001542"/>
    </source>
</evidence>
<dbReference type="GO" id="GO:0005615">
    <property type="term" value="C:extracellular space"/>
    <property type="evidence" value="ECO:0000318"/>
    <property type="project" value="GO_Central"/>
</dbReference>
<dbReference type="KEGG" id="tva:5468700"/>
<dbReference type="AlphaFoldDB" id="A2D9B5"/>
<evidence type="ECO:0000313" key="2">
    <source>
        <dbReference type="EMBL" id="EAY23141.1"/>
    </source>
</evidence>